<dbReference type="SUPFAM" id="SSF47384">
    <property type="entry name" value="Homodimeric domain of signal transducing histidine kinase"/>
    <property type="match status" value="1"/>
</dbReference>
<dbReference type="CDD" id="cd00130">
    <property type="entry name" value="PAS"/>
    <property type="match status" value="1"/>
</dbReference>
<dbReference type="SMART" id="SM00388">
    <property type="entry name" value="HisKA"/>
    <property type="match status" value="1"/>
</dbReference>
<dbReference type="InterPro" id="IPR013655">
    <property type="entry name" value="PAS_fold_3"/>
</dbReference>
<dbReference type="InterPro" id="IPR003594">
    <property type="entry name" value="HATPase_dom"/>
</dbReference>
<evidence type="ECO:0000256" key="2">
    <source>
        <dbReference type="ARBA" id="ARBA00012438"/>
    </source>
</evidence>
<keyword evidence="7" id="KW-0812">Transmembrane</keyword>
<dbReference type="NCBIfam" id="TIGR00229">
    <property type="entry name" value="sensory_box"/>
    <property type="match status" value="1"/>
</dbReference>
<evidence type="ECO:0000259" key="8">
    <source>
        <dbReference type="PROSITE" id="PS50109"/>
    </source>
</evidence>
<dbReference type="InterPro" id="IPR000700">
    <property type="entry name" value="PAS-assoc_C"/>
</dbReference>
<dbReference type="PROSITE" id="PS50113">
    <property type="entry name" value="PAC"/>
    <property type="match status" value="1"/>
</dbReference>
<evidence type="ECO:0000256" key="5">
    <source>
        <dbReference type="PROSITE-ProRule" id="PRU00169"/>
    </source>
</evidence>
<dbReference type="SUPFAM" id="SSF53850">
    <property type="entry name" value="Periplasmic binding protein-like II"/>
    <property type="match status" value="1"/>
</dbReference>
<dbReference type="RefSeq" id="WP_324695034.1">
    <property type="nucleotide sequence ID" value="NZ_JAYMYJ010000105.1"/>
</dbReference>
<dbReference type="CDD" id="cd16922">
    <property type="entry name" value="HATPase_EvgS-ArcB-TorS-like"/>
    <property type="match status" value="1"/>
</dbReference>
<reference evidence="12 13" key="2">
    <citation type="submission" date="2024-01" db="EMBL/GenBank/DDBJ databases">
        <authorList>
            <person name="Xie X."/>
        </authorList>
    </citation>
    <scope>NUCLEOTIDE SEQUENCE [LARGE SCALE GENOMIC DNA]</scope>
    <source>
        <strain evidence="12">SCUT-1</strain>
    </source>
</reference>
<dbReference type="PROSITE" id="PS50110">
    <property type="entry name" value="RESPONSE_REGULATORY"/>
    <property type="match status" value="1"/>
</dbReference>
<dbReference type="SMART" id="SM00387">
    <property type="entry name" value="HATPase_c"/>
    <property type="match status" value="1"/>
</dbReference>
<reference evidence="13" key="1">
    <citation type="submission" date="2023-07" db="EMBL/GenBank/DDBJ databases">
        <title>The carbon used by Thiothrix.</title>
        <authorList>
            <person name="Chen L."/>
        </authorList>
    </citation>
    <scope>NUCLEOTIDE SEQUENCE [LARGE SCALE GENOMIC DNA]</scope>
</reference>
<dbReference type="InterPro" id="IPR004358">
    <property type="entry name" value="Sig_transdc_His_kin-like_C"/>
</dbReference>
<dbReference type="InterPro" id="IPR036097">
    <property type="entry name" value="HisK_dim/P_sf"/>
</dbReference>
<feature type="domain" description="Histidine kinase" evidence="8">
    <location>
        <begin position="535"/>
        <end position="757"/>
    </location>
</feature>
<dbReference type="SUPFAM" id="SSF55874">
    <property type="entry name" value="ATPase domain of HSP90 chaperone/DNA topoisomerase II/histidine kinase"/>
    <property type="match status" value="1"/>
</dbReference>
<dbReference type="PANTHER" id="PTHR45339">
    <property type="entry name" value="HYBRID SIGNAL TRANSDUCTION HISTIDINE KINASE J"/>
    <property type="match status" value="1"/>
</dbReference>
<evidence type="ECO:0000256" key="4">
    <source>
        <dbReference type="ARBA" id="ARBA00023012"/>
    </source>
</evidence>
<dbReference type="Gene3D" id="3.40.50.2300">
    <property type="match status" value="1"/>
</dbReference>
<sequence>MLNRCSGTLVRYGRVWVILLGVFMHHPALAAQQPLDQVVLQLKWVPQFQFAGYYAAQAKGFFREEGLEVTLQPGGPEVAPMVEVLDGRAQYGVEAGELVYHRLQGKPVVAVASIFQHSPAALMTMGNSNLLTPHDLAHKRVGMLVGGQPIVEIAAMFVNEGVKLDALSLQPNSIGTDALVSGKLDADFAYMTNDPFKNKLAGRDVHYLLPINYGVDFYGDTLFTTERQLQEHPEQVAALYRAVVRGWRYALENPEETISLMLERFPNLQRDALRFEAGRIRELVNPDIVQIGHMNSERWRRMADTFVKLEMVNDTSRLAGFLYDPEQRPDYRWLWWVLGVLGGAILLGFAGSGVLAWFNGRLQAQNSLLQQSMQERRQAENLLQESRRTLQSLIGNLPGMAYRCRYNRQWAMEFISDGCEILIGYPASHFLGVQGHSFNSLIHPDDQDQVWDEVSAAVADGHAYQLNYRVRHRNGTWRWVWEQGHCVERDMQGVPLFLEGLIMDITPQVDTRQKLQQAKEKADAATRAKSIFLANISHEIRTPLTAVTGLAELLQQMELGSKQREYAEQLFASSRLLLGIVEDVMDFSRIEAGEASLRPAPFHLPGILQSVEYVVGEQAHAKGLGFQVVAQKNIPPFLVGDPLRLSQVLNNLLVNAIKFTTKGEVSLHVSMESRTHTQVRLLFCVRDTGIGIPASQRSRLFEPFTRIEGQSDAIAIKGAGLGLSISRRLVELMGGEIRVESIPGVGSEFSFAANFEVETRTQARVEASVPLEDAGSGALAGAKVLLVDDEPLNLMIGVEILHKFACNVQTADTAVQALKRLEHEPFDLVLLDVEMPGMKGDELARRIRQNARWRDLPLVALTAHASTDIRERCRESGMDAYLAKPFEIKQLRQVLLRFLAARQSA</sequence>
<evidence type="ECO:0000313" key="12">
    <source>
        <dbReference type="EMBL" id="MEB4591437.1"/>
    </source>
</evidence>
<keyword evidence="7" id="KW-1133">Transmembrane helix</keyword>
<dbReference type="InterPro" id="IPR005467">
    <property type="entry name" value="His_kinase_dom"/>
</dbReference>
<dbReference type="Pfam" id="PF08447">
    <property type="entry name" value="PAS_3"/>
    <property type="match status" value="1"/>
</dbReference>
<dbReference type="SMART" id="SM00086">
    <property type="entry name" value="PAC"/>
    <property type="match status" value="1"/>
</dbReference>
<evidence type="ECO:0000259" key="10">
    <source>
        <dbReference type="PROSITE" id="PS50112"/>
    </source>
</evidence>
<evidence type="ECO:0000313" key="13">
    <source>
        <dbReference type="Proteomes" id="UP001308005"/>
    </source>
</evidence>
<keyword evidence="7" id="KW-0472">Membrane</keyword>
<keyword evidence="13" id="KW-1185">Reference proteome</keyword>
<dbReference type="SMART" id="SM00448">
    <property type="entry name" value="REC"/>
    <property type="match status" value="1"/>
</dbReference>
<keyword evidence="4" id="KW-0902">Two-component regulatory system</keyword>
<evidence type="ECO:0000259" key="11">
    <source>
        <dbReference type="PROSITE" id="PS50113"/>
    </source>
</evidence>
<evidence type="ECO:0000256" key="6">
    <source>
        <dbReference type="SAM" id="Coils"/>
    </source>
</evidence>
<feature type="domain" description="PAC" evidence="11">
    <location>
        <begin position="464"/>
        <end position="517"/>
    </location>
</feature>
<keyword evidence="3 5" id="KW-0597">Phosphoprotein</keyword>
<keyword evidence="6" id="KW-0175">Coiled coil</keyword>
<evidence type="ECO:0000256" key="3">
    <source>
        <dbReference type="ARBA" id="ARBA00022553"/>
    </source>
</evidence>
<dbReference type="PANTHER" id="PTHR45339:SF1">
    <property type="entry name" value="HYBRID SIGNAL TRANSDUCTION HISTIDINE KINASE J"/>
    <property type="match status" value="1"/>
</dbReference>
<dbReference type="Proteomes" id="UP001308005">
    <property type="component" value="Unassembled WGS sequence"/>
</dbReference>
<dbReference type="EC" id="2.7.13.3" evidence="2"/>
<dbReference type="Gene3D" id="1.10.287.130">
    <property type="match status" value="1"/>
</dbReference>
<evidence type="ECO:0000256" key="7">
    <source>
        <dbReference type="SAM" id="Phobius"/>
    </source>
</evidence>
<dbReference type="PROSITE" id="PS50109">
    <property type="entry name" value="HIS_KIN"/>
    <property type="match status" value="1"/>
</dbReference>
<organism evidence="12 13">
    <name type="scientific">Candidatus Thiothrix phosphatis</name>
    <dbReference type="NCBI Taxonomy" id="3112415"/>
    <lineage>
        <taxon>Bacteria</taxon>
        <taxon>Pseudomonadati</taxon>
        <taxon>Pseudomonadota</taxon>
        <taxon>Gammaproteobacteria</taxon>
        <taxon>Thiotrichales</taxon>
        <taxon>Thiotrichaceae</taxon>
        <taxon>Thiothrix</taxon>
    </lineage>
</organism>
<dbReference type="InterPro" id="IPR035965">
    <property type="entry name" value="PAS-like_dom_sf"/>
</dbReference>
<protein>
    <recommendedName>
        <fullName evidence="2">histidine kinase</fullName>
        <ecNumber evidence="2">2.7.13.3</ecNumber>
    </recommendedName>
</protein>
<evidence type="ECO:0000256" key="1">
    <source>
        <dbReference type="ARBA" id="ARBA00000085"/>
    </source>
</evidence>
<dbReference type="SUPFAM" id="SSF52172">
    <property type="entry name" value="CheY-like"/>
    <property type="match status" value="1"/>
</dbReference>
<feature type="domain" description="PAS" evidence="10">
    <location>
        <begin position="386"/>
        <end position="461"/>
    </location>
</feature>
<evidence type="ECO:0000259" key="9">
    <source>
        <dbReference type="PROSITE" id="PS50110"/>
    </source>
</evidence>
<dbReference type="InterPro" id="IPR015168">
    <property type="entry name" value="SsuA/THI5"/>
</dbReference>
<feature type="coiled-coil region" evidence="6">
    <location>
        <begin position="362"/>
        <end position="396"/>
    </location>
</feature>
<dbReference type="Pfam" id="PF00072">
    <property type="entry name" value="Response_reg"/>
    <property type="match status" value="1"/>
</dbReference>
<comment type="caution">
    <text evidence="12">The sequence shown here is derived from an EMBL/GenBank/DDBJ whole genome shotgun (WGS) entry which is preliminary data.</text>
</comment>
<dbReference type="PROSITE" id="PS50112">
    <property type="entry name" value="PAS"/>
    <property type="match status" value="1"/>
</dbReference>
<dbReference type="InterPro" id="IPR001789">
    <property type="entry name" value="Sig_transdc_resp-reg_receiver"/>
</dbReference>
<dbReference type="Gene3D" id="3.40.190.10">
    <property type="entry name" value="Periplasmic binding protein-like II"/>
    <property type="match status" value="2"/>
</dbReference>
<feature type="modified residue" description="4-aspartylphosphate" evidence="5">
    <location>
        <position position="832"/>
    </location>
</feature>
<dbReference type="Gene3D" id="3.30.565.10">
    <property type="entry name" value="Histidine kinase-like ATPase, C-terminal domain"/>
    <property type="match status" value="1"/>
</dbReference>
<dbReference type="CDD" id="cd17546">
    <property type="entry name" value="REC_hyHK_CKI1_RcsC-like"/>
    <property type="match status" value="1"/>
</dbReference>
<dbReference type="Pfam" id="PF02518">
    <property type="entry name" value="HATPase_c"/>
    <property type="match status" value="1"/>
</dbReference>
<dbReference type="Gene3D" id="3.30.450.20">
    <property type="entry name" value="PAS domain"/>
    <property type="match status" value="1"/>
</dbReference>
<name>A0ABU6CY36_9GAMM</name>
<dbReference type="Pfam" id="PF09084">
    <property type="entry name" value="NMT1"/>
    <property type="match status" value="1"/>
</dbReference>
<accession>A0ABU6CY36</accession>
<proteinExistence type="predicted"/>
<dbReference type="InterPro" id="IPR036890">
    <property type="entry name" value="HATPase_C_sf"/>
</dbReference>
<gene>
    <name evidence="12" type="ORF">VSS37_10640</name>
</gene>
<comment type="catalytic activity">
    <reaction evidence="1">
        <text>ATP + protein L-histidine = ADP + protein N-phospho-L-histidine.</text>
        <dbReference type="EC" id="2.7.13.3"/>
    </reaction>
</comment>
<dbReference type="PRINTS" id="PR00344">
    <property type="entry name" value="BCTRLSENSOR"/>
</dbReference>
<dbReference type="InterPro" id="IPR001610">
    <property type="entry name" value="PAC"/>
</dbReference>
<dbReference type="SMART" id="SM00091">
    <property type="entry name" value="PAS"/>
    <property type="match status" value="1"/>
</dbReference>
<dbReference type="EMBL" id="JAYMYJ010000105">
    <property type="protein sequence ID" value="MEB4591437.1"/>
    <property type="molecule type" value="Genomic_DNA"/>
</dbReference>
<dbReference type="SUPFAM" id="SSF55785">
    <property type="entry name" value="PYP-like sensor domain (PAS domain)"/>
    <property type="match status" value="1"/>
</dbReference>
<dbReference type="InterPro" id="IPR011006">
    <property type="entry name" value="CheY-like_superfamily"/>
</dbReference>
<feature type="domain" description="Response regulatory" evidence="9">
    <location>
        <begin position="783"/>
        <end position="899"/>
    </location>
</feature>
<dbReference type="InterPro" id="IPR000014">
    <property type="entry name" value="PAS"/>
</dbReference>
<dbReference type="CDD" id="cd00082">
    <property type="entry name" value="HisKA"/>
    <property type="match status" value="1"/>
</dbReference>
<dbReference type="Pfam" id="PF00512">
    <property type="entry name" value="HisKA"/>
    <property type="match status" value="1"/>
</dbReference>
<feature type="transmembrane region" description="Helical" evidence="7">
    <location>
        <begin position="333"/>
        <end position="358"/>
    </location>
</feature>
<dbReference type="InterPro" id="IPR003661">
    <property type="entry name" value="HisK_dim/P_dom"/>
</dbReference>